<keyword evidence="1" id="KW-0812">Transmembrane</keyword>
<name>A0A3N9UCV9_9BACI</name>
<dbReference type="AlphaFoldDB" id="A0A3N9UCV9"/>
<dbReference type="EMBL" id="RRCT01000012">
    <property type="protein sequence ID" value="RQW74147.1"/>
    <property type="molecule type" value="Genomic_DNA"/>
</dbReference>
<organism evidence="3 4">
    <name type="scientific">Lysinibacillus composti</name>
    <dbReference type="NCBI Taxonomy" id="720633"/>
    <lineage>
        <taxon>Bacteria</taxon>
        <taxon>Bacillati</taxon>
        <taxon>Bacillota</taxon>
        <taxon>Bacilli</taxon>
        <taxon>Bacillales</taxon>
        <taxon>Bacillaceae</taxon>
        <taxon>Lysinibacillus</taxon>
    </lineage>
</organism>
<keyword evidence="1" id="KW-1133">Transmembrane helix</keyword>
<evidence type="ECO:0000256" key="2">
    <source>
        <dbReference type="SAM" id="SignalP"/>
    </source>
</evidence>
<keyword evidence="2" id="KW-0732">Signal</keyword>
<protein>
    <recommendedName>
        <fullName evidence="5">DUF3592 domain-containing protein</fullName>
    </recommendedName>
</protein>
<evidence type="ECO:0000313" key="3">
    <source>
        <dbReference type="EMBL" id="RQW74147.1"/>
    </source>
</evidence>
<feature type="chain" id="PRO_5018271941" description="DUF3592 domain-containing protein" evidence="2">
    <location>
        <begin position="21"/>
        <end position="145"/>
    </location>
</feature>
<keyword evidence="1" id="KW-0472">Membrane</keyword>
<proteinExistence type="predicted"/>
<sequence>MKQMILTMGMILLLTTTASALSWAYAFVVYNGNVYEVTDEVVSVSEVDEQIGEVKSKPDDQTGDYYGDASNFYEIGTKYYEIKGTSKKEAIAIEDGNHQFKKAEFRHEAPIKSRIPYRSIMYGVFVIIIISFVYQWRRKINASKS</sequence>
<reference evidence="3 4" key="1">
    <citation type="journal article" date="2013" name="J. Microbiol.">
        <title>Lysinibacillus chungkukjangi sp. nov., isolated from Chungkukjang, Korean fermented soybean food.</title>
        <authorList>
            <person name="Kim S.J."/>
            <person name="Jang Y.H."/>
            <person name="Hamada M."/>
            <person name="Ahn J.H."/>
            <person name="Weon H.Y."/>
            <person name="Suzuki K."/>
            <person name="Whang K.S."/>
            <person name="Kwon S.W."/>
        </authorList>
    </citation>
    <scope>NUCLEOTIDE SEQUENCE [LARGE SCALE GENOMIC DNA]</scope>
    <source>
        <strain evidence="3 4">MCCC 1A12701</strain>
    </source>
</reference>
<keyword evidence="4" id="KW-1185">Reference proteome</keyword>
<feature type="transmembrane region" description="Helical" evidence="1">
    <location>
        <begin position="115"/>
        <end position="134"/>
    </location>
</feature>
<evidence type="ECO:0008006" key="5">
    <source>
        <dbReference type="Google" id="ProtNLM"/>
    </source>
</evidence>
<evidence type="ECO:0000256" key="1">
    <source>
        <dbReference type="SAM" id="Phobius"/>
    </source>
</evidence>
<evidence type="ECO:0000313" key="4">
    <source>
        <dbReference type="Proteomes" id="UP000274033"/>
    </source>
</evidence>
<feature type="signal peptide" evidence="2">
    <location>
        <begin position="1"/>
        <end position="20"/>
    </location>
</feature>
<comment type="caution">
    <text evidence="3">The sequence shown here is derived from an EMBL/GenBank/DDBJ whole genome shotgun (WGS) entry which is preliminary data.</text>
</comment>
<dbReference type="OrthoDB" id="2357153at2"/>
<dbReference type="Proteomes" id="UP000274033">
    <property type="component" value="Unassembled WGS sequence"/>
</dbReference>
<accession>A0A3N9UCV9</accession>
<gene>
    <name evidence="3" type="ORF">EBB45_13075</name>
</gene>